<dbReference type="InterPro" id="IPR005269">
    <property type="entry name" value="LOG"/>
</dbReference>
<dbReference type="PANTHER" id="PTHR31223:SF70">
    <property type="entry name" value="LOG FAMILY PROTEIN YJL055W"/>
    <property type="match status" value="1"/>
</dbReference>
<dbReference type="GO" id="GO:0009691">
    <property type="term" value="P:cytokinin biosynthetic process"/>
    <property type="evidence" value="ECO:0007669"/>
    <property type="project" value="UniProtKB-UniRule"/>
</dbReference>
<keyword evidence="4" id="KW-1185">Reference proteome</keyword>
<protein>
    <recommendedName>
        <fullName evidence="2">Cytokinin riboside 5'-monophosphate phosphoribohydrolase</fullName>
        <ecNumber evidence="2">3.2.2.n1</ecNumber>
    </recommendedName>
</protein>
<evidence type="ECO:0000256" key="2">
    <source>
        <dbReference type="RuleBase" id="RU363015"/>
    </source>
</evidence>
<comment type="similarity">
    <text evidence="1 2">Belongs to the LOG family.</text>
</comment>
<evidence type="ECO:0000256" key="1">
    <source>
        <dbReference type="ARBA" id="ARBA00006763"/>
    </source>
</evidence>
<keyword evidence="2" id="KW-0378">Hydrolase</keyword>
<dbReference type="InterPro" id="IPR031100">
    <property type="entry name" value="LOG_fam"/>
</dbReference>
<dbReference type="GO" id="GO:0016799">
    <property type="term" value="F:hydrolase activity, hydrolyzing N-glycosyl compounds"/>
    <property type="evidence" value="ECO:0007669"/>
    <property type="project" value="TreeGrafter"/>
</dbReference>
<evidence type="ECO:0000313" key="3">
    <source>
        <dbReference type="EMBL" id="MCC2209434.1"/>
    </source>
</evidence>
<reference evidence="3 4" key="1">
    <citation type="submission" date="2021-10" db="EMBL/GenBank/DDBJ databases">
        <title>Anaerobic single-cell dispensing facilitates the cultivation of human gut bacteria.</title>
        <authorList>
            <person name="Afrizal A."/>
        </authorList>
    </citation>
    <scope>NUCLEOTIDE SEQUENCE [LARGE SCALE GENOMIC DNA]</scope>
    <source>
        <strain evidence="3 4">CLA-AA-H232</strain>
    </source>
</reference>
<accession>A0AAE3DWN2</accession>
<dbReference type="SUPFAM" id="SSF102405">
    <property type="entry name" value="MCP/YpsA-like"/>
    <property type="match status" value="1"/>
</dbReference>
<dbReference type="Gene3D" id="3.40.50.450">
    <property type="match status" value="1"/>
</dbReference>
<dbReference type="Pfam" id="PF03641">
    <property type="entry name" value="Lysine_decarbox"/>
    <property type="match status" value="1"/>
</dbReference>
<dbReference type="GO" id="GO:0005829">
    <property type="term" value="C:cytosol"/>
    <property type="evidence" value="ECO:0007669"/>
    <property type="project" value="TreeGrafter"/>
</dbReference>
<evidence type="ECO:0000313" key="4">
    <source>
        <dbReference type="Proteomes" id="UP001198242"/>
    </source>
</evidence>
<dbReference type="EC" id="3.2.2.n1" evidence="2"/>
<organism evidence="3 4">
    <name type="scientific">Hominilimicola fabiformis</name>
    <dbReference type="NCBI Taxonomy" id="2885356"/>
    <lineage>
        <taxon>Bacteria</taxon>
        <taxon>Bacillati</taxon>
        <taxon>Bacillota</taxon>
        <taxon>Clostridia</taxon>
        <taxon>Eubacteriales</taxon>
        <taxon>Oscillospiraceae</taxon>
        <taxon>Hominilimicola</taxon>
    </lineage>
</organism>
<name>A0AAE3DWN2_9FIRM</name>
<comment type="caution">
    <text evidence="3">The sequence shown here is derived from an EMBL/GenBank/DDBJ whole genome shotgun (WGS) entry which is preliminary data.</text>
</comment>
<proteinExistence type="inferred from homology"/>
<dbReference type="AlphaFoldDB" id="A0AAE3DWN2"/>
<dbReference type="NCBIfam" id="TIGR00730">
    <property type="entry name" value="Rossman fold protein, TIGR00730 family"/>
    <property type="match status" value="1"/>
</dbReference>
<sequence>MKICVFGASSSTIDKSYVSQVEELGRKIADRGHGLVYGAGASGLMGAVARGVYEKKGEIVGVVPNFFDDEDMGVDGRIFQDCTELIRTDTMRERKRIMEERADAFVIVPGGIGTFEEFFEVFTLKQLERHNKAIAILNVNGYYNAMIDMLEVAVKEKFLRAGCKLLYKVFDDVDETLDYIESYKAPKINVFEMKDVKK</sequence>
<keyword evidence="2" id="KW-0203">Cytokinin biosynthesis</keyword>
<dbReference type="EMBL" id="JAJEQM010000001">
    <property type="protein sequence ID" value="MCC2209434.1"/>
    <property type="molecule type" value="Genomic_DNA"/>
</dbReference>
<gene>
    <name evidence="3" type="ORF">LKE05_01285</name>
</gene>
<dbReference type="Proteomes" id="UP001198242">
    <property type="component" value="Unassembled WGS sequence"/>
</dbReference>
<dbReference type="PANTHER" id="PTHR31223">
    <property type="entry name" value="LOG FAMILY PROTEIN YJL055W"/>
    <property type="match status" value="1"/>
</dbReference>
<dbReference type="RefSeq" id="WP_117966155.1">
    <property type="nucleotide sequence ID" value="NZ_JAJEQM010000001.1"/>
</dbReference>